<organism evidence="2 3">
    <name type="scientific">Flavobacterium quisquiliarum</name>
    <dbReference type="NCBI Taxonomy" id="1834436"/>
    <lineage>
        <taxon>Bacteria</taxon>
        <taxon>Pseudomonadati</taxon>
        <taxon>Bacteroidota</taxon>
        <taxon>Flavobacteriia</taxon>
        <taxon>Flavobacteriales</taxon>
        <taxon>Flavobacteriaceae</taxon>
        <taxon>Flavobacterium</taxon>
    </lineage>
</organism>
<sequence>MTPEEIKRYFEATPPPQPVELKPWARITDSQLFLKSCFLTIYHYKGDLEICPAWWHLKEFYTLVRRASKETKSENPIGVKLK</sequence>
<dbReference type="InterPro" id="IPR054238">
    <property type="entry name" value="DUF6965"/>
</dbReference>
<protein>
    <submittedName>
        <fullName evidence="2">DUF6965 family protein</fullName>
    </submittedName>
</protein>
<dbReference type="RefSeq" id="WP_219071359.1">
    <property type="nucleotide sequence ID" value="NZ_JBHSCO010000001.1"/>
</dbReference>
<dbReference type="Pfam" id="PF22292">
    <property type="entry name" value="DUF6965"/>
    <property type="match status" value="1"/>
</dbReference>
<reference evidence="3" key="1">
    <citation type="journal article" date="2019" name="Int. J. Syst. Evol. Microbiol.">
        <title>The Global Catalogue of Microorganisms (GCM) 10K type strain sequencing project: providing services to taxonomists for standard genome sequencing and annotation.</title>
        <authorList>
            <consortium name="The Broad Institute Genomics Platform"/>
            <consortium name="The Broad Institute Genome Sequencing Center for Infectious Disease"/>
            <person name="Wu L."/>
            <person name="Ma J."/>
        </authorList>
    </citation>
    <scope>NUCLEOTIDE SEQUENCE [LARGE SCALE GENOMIC DNA]</scope>
    <source>
        <strain evidence="3">CGMCC 1.15345</strain>
    </source>
</reference>
<accession>A0ABV8VY74</accession>
<feature type="domain" description="DUF6965" evidence="1">
    <location>
        <begin position="1"/>
        <end position="64"/>
    </location>
</feature>
<proteinExistence type="predicted"/>
<comment type="caution">
    <text evidence="2">The sequence shown here is derived from an EMBL/GenBank/DDBJ whole genome shotgun (WGS) entry which is preliminary data.</text>
</comment>
<keyword evidence="3" id="KW-1185">Reference proteome</keyword>
<evidence type="ECO:0000313" key="3">
    <source>
        <dbReference type="Proteomes" id="UP001595719"/>
    </source>
</evidence>
<dbReference type="Proteomes" id="UP001595719">
    <property type="component" value="Unassembled WGS sequence"/>
</dbReference>
<evidence type="ECO:0000259" key="1">
    <source>
        <dbReference type="Pfam" id="PF22292"/>
    </source>
</evidence>
<dbReference type="EMBL" id="JBHSCO010000001">
    <property type="protein sequence ID" value="MFC4389477.1"/>
    <property type="molecule type" value="Genomic_DNA"/>
</dbReference>
<gene>
    <name evidence="2" type="ORF">ACFOY0_00610</name>
</gene>
<name>A0ABV8VY74_9FLAO</name>
<evidence type="ECO:0000313" key="2">
    <source>
        <dbReference type="EMBL" id="MFC4389477.1"/>
    </source>
</evidence>